<dbReference type="AlphaFoldDB" id="A0A496PIN9"/>
<comment type="caution">
    <text evidence="4">The sequence shown here is derived from an EMBL/GenBank/DDBJ whole genome shotgun (WGS) entry which is preliminary data.</text>
</comment>
<evidence type="ECO:0000256" key="1">
    <source>
        <dbReference type="SAM" id="MobiDB-lite"/>
    </source>
</evidence>
<dbReference type="Proteomes" id="UP000273119">
    <property type="component" value="Unassembled WGS sequence"/>
</dbReference>
<organism evidence="4 5">
    <name type="scientific">Galactobacter caseinivorans</name>
    <dbReference type="NCBI Taxonomy" id="2676123"/>
    <lineage>
        <taxon>Bacteria</taxon>
        <taxon>Bacillati</taxon>
        <taxon>Actinomycetota</taxon>
        <taxon>Actinomycetes</taxon>
        <taxon>Micrococcales</taxon>
        <taxon>Micrococcaceae</taxon>
        <taxon>Galactobacter</taxon>
    </lineage>
</organism>
<feature type="transmembrane region" description="Helical" evidence="2">
    <location>
        <begin position="101"/>
        <end position="123"/>
    </location>
</feature>
<name>A0A496PIN9_9MICC</name>
<evidence type="ECO:0000259" key="3">
    <source>
        <dbReference type="Pfam" id="PF12089"/>
    </source>
</evidence>
<gene>
    <name evidence="4" type="ORF">DWQ67_07525</name>
</gene>
<keyword evidence="5" id="KW-1185">Reference proteome</keyword>
<sequence length="201" mass="21174">MSTPNTPGAGRGRAPQQQPRTASARPATPPRTGQQKAPQQARQAQQQRPATRPAGAQGQQPKGAQQAKGQAGLVRPAPKAKVRKARLLVSKVDVWSVLKMAFLLSVALGVITVVAGVLLWTIFDVSGVFTRINDLVAEVLPNQQQVFDVKNYVSVSQVTSFAVIIAVVNVVLLSALSMVGAFIYNLASGLVGGISVTLTDD</sequence>
<feature type="transmembrane region" description="Helical" evidence="2">
    <location>
        <begin position="161"/>
        <end position="184"/>
    </location>
</feature>
<evidence type="ECO:0000313" key="4">
    <source>
        <dbReference type="EMBL" id="RKW70339.1"/>
    </source>
</evidence>
<dbReference type="Pfam" id="PF12089">
    <property type="entry name" value="DUF3566"/>
    <property type="match status" value="1"/>
</dbReference>
<proteinExistence type="predicted"/>
<feature type="domain" description="DUF3566" evidence="3">
    <location>
        <begin position="83"/>
        <end position="200"/>
    </location>
</feature>
<feature type="region of interest" description="Disordered" evidence="1">
    <location>
        <begin position="1"/>
        <end position="77"/>
    </location>
</feature>
<keyword evidence="2" id="KW-0812">Transmembrane</keyword>
<reference evidence="4 5" key="1">
    <citation type="submission" date="2018-07" db="EMBL/GenBank/DDBJ databases">
        <title>Arthrobacter sp. nov., isolated from raw cow's milk with high bacterial count.</title>
        <authorList>
            <person name="Hahne J."/>
            <person name="Isele D."/>
            <person name="Lipski A."/>
        </authorList>
    </citation>
    <scope>NUCLEOTIDE SEQUENCE [LARGE SCALE GENOMIC DNA]</scope>
    <source>
        <strain evidence="4 5">JZ R-183</strain>
    </source>
</reference>
<evidence type="ECO:0000313" key="5">
    <source>
        <dbReference type="Proteomes" id="UP000273119"/>
    </source>
</evidence>
<dbReference type="InterPro" id="IPR021949">
    <property type="entry name" value="DUF3566_TM"/>
</dbReference>
<keyword evidence="2" id="KW-1133">Transmembrane helix</keyword>
<keyword evidence="2" id="KW-0472">Membrane</keyword>
<dbReference type="RefSeq" id="WP_121484992.1">
    <property type="nucleotide sequence ID" value="NZ_QQXL01000004.1"/>
</dbReference>
<feature type="compositionally biased region" description="Low complexity" evidence="1">
    <location>
        <begin position="19"/>
        <end position="72"/>
    </location>
</feature>
<protein>
    <submittedName>
        <fullName evidence="4">DUF3566 domain-containing protein</fullName>
    </submittedName>
</protein>
<accession>A0A496PIN9</accession>
<evidence type="ECO:0000256" key="2">
    <source>
        <dbReference type="SAM" id="Phobius"/>
    </source>
</evidence>
<dbReference type="EMBL" id="QQXL01000004">
    <property type="protein sequence ID" value="RKW70339.1"/>
    <property type="molecule type" value="Genomic_DNA"/>
</dbReference>